<evidence type="ECO:0000259" key="8">
    <source>
        <dbReference type="Pfam" id="PF00082"/>
    </source>
</evidence>
<gene>
    <name evidence="9" type="ORF">OJ997_12010</name>
</gene>
<name>A0A9X3S838_9ACTN</name>
<dbReference type="PANTHER" id="PTHR43806:SF11">
    <property type="entry name" value="CEREVISIN-RELATED"/>
    <property type="match status" value="1"/>
</dbReference>
<dbReference type="Gene3D" id="3.40.50.200">
    <property type="entry name" value="Peptidase S8/S53 domain"/>
    <property type="match status" value="1"/>
</dbReference>
<dbReference type="SUPFAM" id="SSF52743">
    <property type="entry name" value="Subtilisin-like"/>
    <property type="match status" value="1"/>
</dbReference>
<organism evidence="9 10">
    <name type="scientific">Solirubrobacter phytolaccae</name>
    <dbReference type="NCBI Taxonomy" id="1404360"/>
    <lineage>
        <taxon>Bacteria</taxon>
        <taxon>Bacillati</taxon>
        <taxon>Actinomycetota</taxon>
        <taxon>Thermoleophilia</taxon>
        <taxon>Solirubrobacterales</taxon>
        <taxon>Solirubrobacteraceae</taxon>
        <taxon>Solirubrobacter</taxon>
    </lineage>
</organism>
<accession>A0A9X3S838</accession>
<dbReference type="PRINTS" id="PR00723">
    <property type="entry name" value="SUBTILISIN"/>
</dbReference>
<dbReference type="GO" id="GO:0006508">
    <property type="term" value="P:proteolysis"/>
    <property type="evidence" value="ECO:0007669"/>
    <property type="project" value="UniProtKB-KW"/>
</dbReference>
<feature type="signal peptide" evidence="7">
    <location>
        <begin position="1"/>
        <end position="22"/>
    </location>
</feature>
<reference evidence="9" key="1">
    <citation type="submission" date="2022-10" db="EMBL/GenBank/DDBJ databases">
        <title>The WGS of Solirubrobacter phytolaccae KCTC 29190.</title>
        <authorList>
            <person name="Jiang Z."/>
        </authorList>
    </citation>
    <scope>NUCLEOTIDE SEQUENCE</scope>
    <source>
        <strain evidence="9">KCTC 29190</strain>
    </source>
</reference>
<dbReference type="Proteomes" id="UP001147653">
    <property type="component" value="Unassembled WGS sequence"/>
</dbReference>
<feature type="active site" description="Charge relay system" evidence="5">
    <location>
        <position position="198"/>
    </location>
</feature>
<protein>
    <submittedName>
        <fullName evidence="9">S8 family serine peptidase</fullName>
    </submittedName>
</protein>
<dbReference type="EMBL" id="JAPDDP010000018">
    <property type="protein sequence ID" value="MDA0181023.1"/>
    <property type="molecule type" value="Genomic_DNA"/>
</dbReference>
<evidence type="ECO:0000256" key="2">
    <source>
        <dbReference type="ARBA" id="ARBA00022670"/>
    </source>
</evidence>
<evidence type="ECO:0000256" key="6">
    <source>
        <dbReference type="SAM" id="MobiDB-lite"/>
    </source>
</evidence>
<keyword evidence="7" id="KW-0732">Signal</keyword>
<dbReference type="RefSeq" id="WP_270025335.1">
    <property type="nucleotide sequence ID" value="NZ_JAPDDP010000018.1"/>
</dbReference>
<feature type="active site" description="Charge relay system" evidence="5">
    <location>
        <position position="139"/>
    </location>
</feature>
<dbReference type="InterPro" id="IPR023828">
    <property type="entry name" value="Peptidase_S8_Ser-AS"/>
</dbReference>
<dbReference type="InterPro" id="IPR050131">
    <property type="entry name" value="Peptidase_S8_subtilisin-like"/>
</dbReference>
<evidence type="ECO:0000313" key="9">
    <source>
        <dbReference type="EMBL" id="MDA0181023.1"/>
    </source>
</evidence>
<sequence>MLRRSLLLACLLAFGAAVPARAQTASQLIVGYKAGTPASAVRAAAASYGASVRRMGLPNAYVLTATSGTLDTNLVIQDARVSWVEPARRTWGSAVTPFQDQWGLNNVGQFNGTKEADIDVVRAWSFGSYGAGVPVGIIDSGTNFVLPQLAGMSVFANPGEAGAKATNRIDDDGNGCVDDVRGCDFVDGDGDPTDANGHGTTTASVTLGPYGPSNVVGIAPQATLMTGRALDSEGYGTTATAASAIAYLGAIGARVVNISLVGPDSLAMRNAVAAYPNTLFIAAAGNDGADNDVSDSSYPCEDPAPNVICVGASTPLDSLSSFSNFGAASVDLVAPGQLIAGLRLNGTTGSYRGTSFAAPMVTGTAALLFAARPGATVAQVRAALLAGVERKPAFAGKVVTGGRLNAYNALAALLGVSPAPRPSTLKPTGPAGGSSGTTPTTPTAPPTPATTPWTTASGLPHTIDVNAKATLKKNKLKLTLKCKGQQSCEGSVAAITGKAKASNAVSYAIAANKSTSATLTVKLAKKAKTVAVAITEDGMTVRHTVKLKR</sequence>
<evidence type="ECO:0000256" key="5">
    <source>
        <dbReference type="PROSITE-ProRule" id="PRU01240"/>
    </source>
</evidence>
<dbReference type="PROSITE" id="PS51892">
    <property type="entry name" value="SUBTILASE"/>
    <property type="match status" value="1"/>
</dbReference>
<comment type="caution">
    <text evidence="9">The sequence shown here is derived from an EMBL/GenBank/DDBJ whole genome shotgun (WGS) entry which is preliminary data.</text>
</comment>
<dbReference type="Pfam" id="PF00082">
    <property type="entry name" value="Peptidase_S8"/>
    <property type="match status" value="1"/>
</dbReference>
<keyword evidence="4 5" id="KW-0720">Serine protease</keyword>
<dbReference type="InterPro" id="IPR015500">
    <property type="entry name" value="Peptidase_S8_subtilisin-rel"/>
</dbReference>
<dbReference type="GO" id="GO:0004252">
    <property type="term" value="F:serine-type endopeptidase activity"/>
    <property type="evidence" value="ECO:0007669"/>
    <property type="project" value="UniProtKB-UniRule"/>
</dbReference>
<dbReference type="InterPro" id="IPR036852">
    <property type="entry name" value="Peptidase_S8/S53_dom_sf"/>
</dbReference>
<comment type="similarity">
    <text evidence="1 5">Belongs to the peptidase S8 family.</text>
</comment>
<evidence type="ECO:0000256" key="7">
    <source>
        <dbReference type="SAM" id="SignalP"/>
    </source>
</evidence>
<feature type="domain" description="Peptidase S8/S53" evidence="8">
    <location>
        <begin position="130"/>
        <end position="386"/>
    </location>
</feature>
<feature type="region of interest" description="Disordered" evidence="6">
    <location>
        <begin position="419"/>
        <end position="459"/>
    </location>
</feature>
<keyword evidence="2 5" id="KW-0645">Protease</keyword>
<evidence type="ECO:0000256" key="4">
    <source>
        <dbReference type="ARBA" id="ARBA00022825"/>
    </source>
</evidence>
<proteinExistence type="inferred from homology"/>
<keyword evidence="3 5" id="KW-0378">Hydrolase</keyword>
<evidence type="ECO:0000256" key="1">
    <source>
        <dbReference type="ARBA" id="ARBA00011073"/>
    </source>
</evidence>
<dbReference type="InterPro" id="IPR000209">
    <property type="entry name" value="Peptidase_S8/S53_dom"/>
</dbReference>
<keyword evidence="10" id="KW-1185">Reference proteome</keyword>
<dbReference type="PANTHER" id="PTHR43806">
    <property type="entry name" value="PEPTIDASE S8"/>
    <property type="match status" value="1"/>
</dbReference>
<feature type="chain" id="PRO_5040815640" evidence="7">
    <location>
        <begin position="23"/>
        <end position="549"/>
    </location>
</feature>
<evidence type="ECO:0000313" key="10">
    <source>
        <dbReference type="Proteomes" id="UP001147653"/>
    </source>
</evidence>
<feature type="active site" description="Charge relay system" evidence="5">
    <location>
        <position position="355"/>
    </location>
</feature>
<evidence type="ECO:0000256" key="3">
    <source>
        <dbReference type="ARBA" id="ARBA00022801"/>
    </source>
</evidence>
<dbReference type="PROSITE" id="PS00138">
    <property type="entry name" value="SUBTILASE_SER"/>
    <property type="match status" value="1"/>
</dbReference>
<dbReference type="AlphaFoldDB" id="A0A9X3S838"/>